<keyword evidence="3" id="KW-0489">Methyltransferase</keyword>
<dbReference type="Proteomes" id="UP000275836">
    <property type="component" value="Unassembled WGS sequence"/>
</dbReference>
<keyword evidence="1" id="KW-0812">Transmembrane</keyword>
<dbReference type="CDD" id="cd02440">
    <property type="entry name" value="AdoMet_MTases"/>
    <property type="match status" value="1"/>
</dbReference>
<feature type="transmembrane region" description="Helical" evidence="1">
    <location>
        <begin position="38"/>
        <end position="56"/>
    </location>
</feature>
<evidence type="ECO:0000259" key="2">
    <source>
        <dbReference type="Pfam" id="PF08241"/>
    </source>
</evidence>
<dbReference type="InterPro" id="IPR013216">
    <property type="entry name" value="Methyltransf_11"/>
</dbReference>
<dbReference type="AlphaFoldDB" id="A0A3P2RDB6"/>
<dbReference type="InterPro" id="IPR029063">
    <property type="entry name" value="SAM-dependent_MTases_sf"/>
</dbReference>
<name>A0A3P2RDB6_WEIVI</name>
<organism evidence="3 4">
    <name type="scientific">Weissella viridescens</name>
    <name type="common">Lactobacillus viridescens</name>
    <dbReference type="NCBI Taxonomy" id="1629"/>
    <lineage>
        <taxon>Bacteria</taxon>
        <taxon>Bacillati</taxon>
        <taxon>Bacillota</taxon>
        <taxon>Bacilli</taxon>
        <taxon>Lactobacillales</taxon>
        <taxon>Lactobacillaceae</taxon>
        <taxon>Weissella</taxon>
    </lineage>
</organism>
<dbReference type="GO" id="GO:0008757">
    <property type="term" value="F:S-adenosylmethionine-dependent methyltransferase activity"/>
    <property type="evidence" value="ECO:0007669"/>
    <property type="project" value="InterPro"/>
</dbReference>
<reference evidence="3 4" key="1">
    <citation type="submission" date="2018-10" db="EMBL/GenBank/DDBJ databases">
        <title>Draft genome sequence of Weissella viridescens UCO-SMC3.</title>
        <authorList>
            <person name="Garcia-Cancino A."/>
            <person name="Espinoza-Monje M."/>
            <person name="Albarracin L."/>
            <person name="Garcia-Castillo V."/>
            <person name="Campos-Martin J."/>
            <person name="Nakano Y."/>
            <person name="Guitierrez-Zamorano C."/>
            <person name="Ikeda-Ohtsubo W."/>
            <person name="Morita H."/>
            <person name="Kitazawa H."/>
            <person name="Villena J."/>
        </authorList>
    </citation>
    <scope>NUCLEOTIDE SEQUENCE [LARGE SCALE GENOMIC DNA]</scope>
    <source>
        <strain evidence="3 4">UCO-SMC3</strain>
    </source>
</reference>
<dbReference type="Pfam" id="PF08241">
    <property type="entry name" value="Methyltransf_11"/>
    <property type="match status" value="1"/>
</dbReference>
<dbReference type="OrthoDB" id="9808140at2"/>
<protein>
    <submittedName>
        <fullName evidence="3">Class I SAM-dependent methyltransferase</fullName>
    </submittedName>
</protein>
<proteinExistence type="predicted"/>
<evidence type="ECO:0000313" key="3">
    <source>
        <dbReference type="EMBL" id="RRG18749.1"/>
    </source>
</evidence>
<evidence type="ECO:0000313" key="4">
    <source>
        <dbReference type="Proteomes" id="UP000275836"/>
    </source>
</evidence>
<dbReference type="RefSeq" id="WP_124942688.1">
    <property type="nucleotide sequence ID" value="NZ_RHGY01000001.1"/>
</dbReference>
<evidence type="ECO:0000256" key="1">
    <source>
        <dbReference type="SAM" id="Phobius"/>
    </source>
</evidence>
<accession>A0A3P2RDB6</accession>
<feature type="transmembrane region" description="Helical" evidence="1">
    <location>
        <begin position="12"/>
        <end position="32"/>
    </location>
</feature>
<keyword evidence="1" id="KW-0472">Membrane</keyword>
<feature type="domain" description="Methyltransferase type 11" evidence="2">
    <location>
        <begin position="83"/>
        <end position="192"/>
    </location>
</feature>
<gene>
    <name evidence="3" type="ORF">D3P96_01835</name>
</gene>
<sequence length="240" mass="26676">MKNRLKNGLDAPYMTIGYLISGVIVLTFIAFFHNFRGVGWALLWGLMLIAAGLISLHTSLYGKAEIWDWIIADLNIKSDSQVLDLGTGHGLTLIKFADQLGSNGGATGIDLWNSHDQLDNGNKQTEANVKNANLKCFTNILTGDIRSLPFEDNSFDFVTSSFVIHNIKSKEERYKAISEAYRVLKQGGTLVIVDTENKQTEYAEVLNDLGAQVVVKKLGFNGWWSGPWMPSYEIRVKKSA</sequence>
<dbReference type="PANTHER" id="PTHR45277">
    <property type="entry name" value="EXPRESSED PROTEIN"/>
    <property type="match status" value="1"/>
</dbReference>
<dbReference type="SUPFAM" id="SSF53335">
    <property type="entry name" value="S-adenosyl-L-methionine-dependent methyltransferases"/>
    <property type="match status" value="1"/>
</dbReference>
<dbReference type="Gene3D" id="3.40.50.150">
    <property type="entry name" value="Vaccinia Virus protein VP39"/>
    <property type="match status" value="1"/>
</dbReference>
<keyword evidence="3" id="KW-0808">Transferase</keyword>
<keyword evidence="1" id="KW-1133">Transmembrane helix</keyword>
<dbReference type="PANTHER" id="PTHR45277:SF1">
    <property type="entry name" value="EXPRESSED PROTEIN"/>
    <property type="match status" value="1"/>
</dbReference>
<comment type="caution">
    <text evidence="3">The sequence shown here is derived from an EMBL/GenBank/DDBJ whole genome shotgun (WGS) entry which is preliminary data.</text>
</comment>
<dbReference type="GO" id="GO:0032259">
    <property type="term" value="P:methylation"/>
    <property type="evidence" value="ECO:0007669"/>
    <property type="project" value="UniProtKB-KW"/>
</dbReference>
<dbReference type="EMBL" id="RHGY01000001">
    <property type="protein sequence ID" value="RRG18749.1"/>
    <property type="molecule type" value="Genomic_DNA"/>
</dbReference>